<comment type="caution">
    <text evidence="2">The sequence shown here is derived from an EMBL/GenBank/DDBJ whole genome shotgun (WGS) entry which is preliminary data.</text>
</comment>
<name>A0A9Q1EEU5_SYNKA</name>
<gene>
    <name evidence="2" type="ORF">SKAU_G00364710</name>
</gene>
<evidence type="ECO:0000313" key="2">
    <source>
        <dbReference type="EMBL" id="KAJ8337505.1"/>
    </source>
</evidence>
<proteinExistence type="predicted"/>
<feature type="region of interest" description="Disordered" evidence="1">
    <location>
        <begin position="1"/>
        <end position="34"/>
    </location>
</feature>
<dbReference type="AlphaFoldDB" id="A0A9Q1EEU5"/>
<sequence>MRGDPDRWPACPPPSPPASGNLRQTTARRKEHPSLKAVRLKPAIFPTFSTLNQSSEALQEKSGLMRRAPLLKGVRDLLRGQAGPLSQESSPSCHACRCAPSVRSA</sequence>
<organism evidence="2 3">
    <name type="scientific">Synaphobranchus kaupii</name>
    <name type="common">Kaup's arrowtooth eel</name>
    <dbReference type="NCBI Taxonomy" id="118154"/>
    <lineage>
        <taxon>Eukaryota</taxon>
        <taxon>Metazoa</taxon>
        <taxon>Chordata</taxon>
        <taxon>Craniata</taxon>
        <taxon>Vertebrata</taxon>
        <taxon>Euteleostomi</taxon>
        <taxon>Actinopterygii</taxon>
        <taxon>Neopterygii</taxon>
        <taxon>Teleostei</taxon>
        <taxon>Anguilliformes</taxon>
        <taxon>Synaphobranchidae</taxon>
        <taxon>Synaphobranchus</taxon>
    </lineage>
</organism>
<evidence type="ECO:0000256" key="1">
    <source>
        <dbReference type="SAM" id="MobiDB-lite"/>
    </source>
</evidence>
<evidence type="ECO:0000313" key="3">
    <source>
        <dbReference type="Proteomes" id="UP001152622"/>
    </source>
</evidence>
<reference evidence="2" key="1">
    <citation type="journal article" date="2023" name="Science">
        <title>Genome structures resolve the early diversification of teleost fishes.</title>
        <authorList>
            <person name="Parey E."/>
            <person name="Louis A."/>
            <person name="Montfort J."/>
            <person name="Bouchez O."/>
            <person name="Roques C."/>
            <person name="Iampietro C."/>
            <person name="Lluch J."/>
            <person name="Castinel A."/>
            <person name="Donnadieu C."/>
            <person name="Desvignes T."/>
            <person name="Floi Bucao C."/>
            <person name="Jouanno E."/>
            <person name="Wen M."/>
            <person name="Mejri S."/>
            <person name="Dirks R."/>
            <person name="Jansen H."/>
            <person name="Henkel C."/>
            <person name="Chen W.J."/>
            <person name="Zahm M."/>
            <person name="Cabau C."/>
            <person name="Klopp C."/>
            <person name="Thompson A.W."/>
            <person name="Robinson-Rechavi M."/>
            <person name="Braasch I."/>
            <person name="Lecointre G."/>
            <person name="Bobe J."/>
            <person name="Postlethwait J.H."/>
            <person name="Berthelot C."/>
            <person name="Roest Crollius H."/>
            <person name="Guiguen Y."/>
        </authorList>
    </citation>
    <scope>NUCLEOTIDE SEQUENCE</scope>
    <source>
        <strain evidence="2">WJC10195</strain>
    </source>
</reference>
<dbReference type="Proteomes" id="UP001152622">
    <property type="component" value="Chromosome 18"/>
</dbReference>
<keyword evidence="3" id="KW-1185">Reference proteome</keyword>
<accession>A0A9Q1EEU5</accession>
<dbReference type="EMBL" id="JAINUF010000018">
    <property type="protein sequence ID" value="KAJ8337505.1"/>
    <property type="molecule type" value="Genomic_DNA"/>
</dbReference>
<protein>
    <submittedName>
        <fullName evidence="2">Uncharacterized protein</fullName>
    </submittedName>
</protein>